<evidence type="ECO:0000256" key="2">
    <source>
        <dbReference type="ARBA" id="ARBA00023295"/>
    </source>
</evidence>
<evidence type="ECO:0000313" key="5">
    <source>
        <dbReference type="Proteomes" id="UP000002939"/>
    </source>
</evidence>
<sequence>MLKFNPIQDKHPKGAVSSSQDILFEVWVHQDFYFKQISLVLLNDFTHEKTSYALEPTTILREQSRKYIVTIPPLETGLYFYDFEITFDDSIGYLKKHEFNAVFTMEEQSYASWQLTVYDADFQTPDWMKGSIMYQIFPDRFKKSPQYTATVAANEAIRVRHDDWNDIPYSSITHENYRAQDFFMGNLKGIQEGLPYFQQLRIDSIYLNPVVESPENHRYSTSDYFNVDPYLGTIQDFKDLCKEFKEKDIRITLDGVFSHTGADSIYFNRYGHYDSVGAFQSQDSPYYPWFTFNEFPNVYQSWWGFTNLPTVIKENKEYQEFMFHPQNGVIPYWQRLGISGWRIDVADEFPDCFIDQLRKSAKQEDPDCFLLGEVWEDATTKFSYNTRRRYFLGKQFDSVMNYPWRDAIIQYVKHKDARKFSLALLELLENYPKPALDVLMNLLSSHDTERILTVLAFENPEEFPVEKRPDYKLTASEYQLAKDRFYIASFIQFTLPGVPCIYYGDEIGMYGFRDPYNRQTFNLKEKDDEILEFYQELTNFRHKYQKDFKAECDIIKVTNGCIAYKRGDLLCIINLDNSAHFIENFSGDILYQKGEFYPTPYGVVVGPNSFGAIQLA</sequence>
<dbReference type="AlphaFoldDB" id="D0BJL7"/>
<dbReference type="InterPro" id="IPR006047">
    <property type="entry name" value="GH13_cat_dom"/>
</dbReference>
<dbReference type="Pfam" id="PF00128">
    <property type="entry name" value="Alpha-amylase"/>
    <property type="match status" value="1"/>
</dbReference>
<dbReference type="CDD" id="cd11338">
    <property type="entry name" value="AmyAc_CMD"/>
    <property type="match status" value="1"/>
</dbReference>
<accession>D0BJL7</accession>
<dbReference type="HOGENOM" id="CLU_006462_6_4_9"/>
<reference evidence="4" key="2">
    <citation type="submission" date="2011-10" db="EMBL/GenBank/DDBJ databases">
        <title>The Genome Sequence of Granulicatella elegans ATCC 700633.</title>
        <authorList>
            <consortium name="The Broad Institute Genome Sequencing Platform"/>
            <consortium name="The Broad Institute Genome Sequencing Center for Infectious Disease"/>
            <person name="Earl A."/>
            <person name="Ward D."/>
            <person name="Feldgarden M."/>
            <person name="Gevers D."/>
            <person name="Sibley C.D."/>
            <person name="Field T.R."/>
            <person name="Grinwis M."/>
            <person name="Eshaghurshan C.S."/>
            <person name="Surette M.G."/>
            <person name="Young S.K."/>
            <person name="Zeng Q."/>
            <person name="Gargeya S."/>
            <person name="Fitzgerald M."/>
            <person name="Haas B."/>
            <person name="Abouelleil A."/>
            <person name="Alvarado L."/>
            <person name="Arachchi H.M."/>
            <person name="Berlin A."/>
            <person name="Brown A."/>
            <person name="Chapman S.B."/>
            <person name="Chen Z."/>
            <person name="Dunbar C."/>
            <person name="Freedman E."/>
            <person name="Gearin G."/>
            <person name="Goldberg J."/>
            <person name="Griggs A."/>
            <person name="Gujja S."/>
            <person name="Heiman D."/>
            <person name="Howarth C."/>
            <person name="Larson L."/>
            <person name="Lui A."/>
            <person name="MacDonald P.J.P."/>
            <person name="Montmayeur A."/>
            <person name="Murphy C."/>
            <person name="Neiman D."/>
            <person name="Pearson M."/>
            <person name="Priest M."/>
            <person name="Roberts A."/>
            <person name="Saif S."/>
            <person name="Shea T."/>
            <person name="Shenoy N."/>
            <person name="Sisk P."/>
            <person name="Stolte C."/>
            <person name="Sykes S."/>
            <person name="Wortman J."/>
            <person name="Nusbaum C."/>
            <person name="Birren B."/>
        </authorList>
    </citation>
    <scope>NUCLEOTIDE SEQUENCE [LARGE SCALE GENOMIC DNA]</scope>
    <source>
        <strain evidence="4">ATCC 700633</strain>
    </source>
</reference>
<dbReference type="PANTHER" id="PTHR10357:SF210">
    <property type="entry name" value="MALTODEXTRIN GLUCOSIDASE"/>
    <property type="match status" value="1"/>
</dbReference>
<dbReference type="Gene3D" id="3.90.400.10">
    <property type="entry name" value="Oligo-1,6-glucosidase, Domain 2"/>
    <property type="match status" value="1"/>
</dbReference>
<keyword evidence="2" id="KW-0326">Glycosidase</keyword>
<dbReference type="Proteomes" id="UP000002939">
    <property type="component" value="Unassembled WGS sequence"/>
</dbReference>
<dbReference type="STRING" id="626369.HMPREF0446_00152"/>
<dbReference type="SUPFAM" id="SSF51445">
    <property type="entry name" value="(Trans)glycosidases"/>
    <property type="match status" value="1"/>
</dbReference>
<reference evidence="4" key="1">
    <citation type="submission" date="2009-09" db="EMBL/GenBank/DDBJ databases">
        <authorList>
            <consortium name="The Broad Institute Genome Sequencing Platform"/>
            <person name="Ward D."/>
            <person name="Feldgarden M."/>
            <person name="Earl A."/>
            <person name="Young S.K."/>
            <person name="Zeng Q."/>
            <person name="Koehrsen M."/>
            <person name="Alvarado L."/>
            <person name="Berlin A."/>
            <person name="Bochicchio J."/>
            <person name="Borenstein D."/>
            <person name="Chapman S.B."/>
            <person name="Chen Z."/>
            <person name="Engels R."/>
            <person name="Freedman E."/>
            <person name="Gellesch M."/>
            <person name="Goldberg J."/>
            <person name="Griggs A."/>
            <person name="Gujja S."/>
            <person name="Heilman E."/>
            <person name="Heiman D."/>
            <person name="Hepburn T."/>
            <person name="Howarth C."/>
            <person name="Jen D."/>
            <person name="Larson L."/>
            <person name="Lewis B."/>
            <person name="Mehta T."/>
            <person name="Park D."/>
            <person name="Pearson M."/>
            <person name="Roberts A."/>
            <person name="Saif S."/>
            <person name="Shea T."/>
            <person name="Shenoy N."/>
            <person name="Sisk P."/>
            <person name="Stolte C."/>
            <person name="Sykes S."/>
            <person name="Thomson T."/>
            <person name="Walk T."/>
            <person name="White J."/>
            <person name="Yandava C."/>
            <person name="Sibley C.D."/>
            <person name="Field T.R."/>
            <person name="Grinwis M."/>
            <person name="Eshaghurshan C.S."/>
            <person name="Surette M.G."/>
            <person name="Haas B."/>
            <person name="Nusbaum C."/>
            <person name="Birren B."/>
        </authorList>
    </citation>
    <scope>NUCLEOTIDE SEQUENCE [LARGE SCALE GENOMIC DNA]</scope>
    <source>
        <strain evidence="4">ATCC 700633</strain>
    </source>
</reference>
<dbReference type="SMART" id="SM00642">
    <property type="entry name" value="Aamy"/>
    <property type="match status" value="1"/>
</dbReference>
<dbReference type="PANTHER" id="PTHR10357">
    <property type="entry name" value="ALPHA-AMYLASE FAMILY MEMBER"/>
    <property type="match status" value="1"/>
</dbReference>
<name>D0BJL7_9LACT</name>
<dbReference type="Gene3D" id="3.20.20.80">
    <property type="entry name" value="Glycosidases"/>
    <property type="match status" value="1"/>
</dbReference>
<gene>
    <name evidence="4" type="ORF">HMPREF0446_00152</name>
</gene>
<feature type="domain" description="Glycosyl hydrolase family 13 catalytic" evidence="3">
    <location>
        <begin position="135"/>
        <end position="541"/>
    </location>
</feature>
<dbReference type="EMBL" id="ACRF02000015">
    <property type="protein sequence ID" value="EEW93270.1"/>
    <property type="molecule type" value="Genomic_DNA"/>
</dbReference>
<dbReference type="OrthoDB" id="9805159at2"/>
<evidence type="ECO:0000259" key="3">
    <source>
        <dbReference type="SMART" id="SM00642"/>
    </source>
</evidence>
<comment type="caution">
    <text evidence="4">The sequence shown here is derived from an EMBL/GenBank/DDBJ whole genome shotgun (WGS) entry which is preliminary data.</text>
</comment>
<dbReference type="eggNOG" id="COG0366">
    <property type="taxonomic scope" value="Bacteria"/>
</dbReference>
<evidence type="ECO:0000313" key="4">
    <source>
        <dbReference type="EMBL" id="EEW93270.1"/>
    </source>
</evidence>
<dbReference type="InterPro" id="IPR017853">
    <property type="entry name" value="GH"/>
</dbReference>
<evidence type="ECO:0000256" key="1">
    <source>
        <dbReference type="ARBA" id="ARBA00022801"/>
    </source>
</evidence>
<dbReference type="RefSeq" id="WP_006702427.1">
    <property type="nucleotide sequence ID" value="NZ_KI391971.1"/>
</dbReference>
<dbReference type="GO" id="GO:0005975">
    <property type="term" value="P:carbohydrate metabolic process"/>
    <property type="evidence" value="ECO:0007669"/>
    <property type="project" value="InterPro"/>
</dbReference>
<keyword evidence="1" id="KW-0378">Hydrolase</keyword>
<keyword evidence="5" id="KW-1185">Reference proteome</keyword>
<protein>
    <recommendedName>
        <fullName evidence="3">Glycosyl hydrolase family 13 catalytic domain-containing protein</fullName>
    </recommendedName>
</protein>
<proteinExistence type="predicted"/>
<dbReference type="GO" id="GO:0016798">
    <property type="term" value="F:hydrolase activity, acting on glycosyl bonds"/>
    <property type="evidence" value="ECO:0007669"/>
    <property type="project" value="UniProtKB-KW"/>
</dbReference>
<organism evidence="4 5">
    <name type="scientific">Granulicatella elegans ATCC 700633</name>
    <dbReference type="NCBI Taxonomy" id="626369"/>
    <lineage>
        <taxon>Bacteria</taxon>
        <taxon>Bacillati</taxon>
        <taxon>Bacillota</taxon>
        <taxon>Bacilli</taxon>
        <taxon>Lactobacillales</taxon>
        <taxon>Carnobacteriaceae</taxon>
        <taxon>Granulicatella</taxon>
    </lineage>
</organism>
<dbReference type="InterPro" id="IPR045857">
    <property type="entry name" value="O16G_dom_2"/>
</dbReference>